<dbReference type="InParanoid" id="A0A482WVD6"/>
<dbReference type="OrthoDB" id="6287170at2759"/>
<protein>
    <submittedName>
        <fullName evidence="1">Uncharacterized protein</fullName>
    </submittedName>
</protein>
<gene>
    <name evidence="1" type="ORF">LSTR_LSTR016065</name>
</gene>
<dbReference type="AlphaFoldDB" id="A0A482WVD6"/>
<dbReference type="Proteomes" id="UP000291343">
    <property type="component" value="Unassembled WGS sequence"/>
</dbReference>
<proteinExistence type="predicted"/>
<dbReference type="PANTHER" id="PTHR39075">
    <property type="entry name" value="FI19908P1"/>
    <property type="match status" value="1"/>
</dbReference>
<keyword evidence="2" id="KW-1185">Reference proteome</keyword>
<accession>A0A482WVD6</accession>
<dbReference type="EMBL" id="QKKF02023852">
    <property type="protein sequence ID" value="RZF37579.1"/>
    <property type="molecule type" value="Genomic_DNA"/>
</dbReference>
<name>A0A482WVD6_LAOST</name>
<dbReference type="GO" id="GO:0005615">
    <property type="term" value="C:extracellular space"/>
    <property type="evidence" value="ECO:0007669"/>
    <property type="project" value="TreeGrafter"/>
</dbReference>
<evidence type="ECO:0000313" key="1">
    <source>
        <dbReference type="EMBL" id="RZF37579.1"/>
    </source>
</evidence>
<sequence>MWYKGVSFSSAQCALIYLVDSAGTRTTTDHFSELNCDFSLPIFYNDCRYGPMHVQEAVETLKAAQYWSTDDGVENWIINNIRISQTTDGLVRYLAA</sequence>
<comment type="caution">
    <text evidence="1">The sequence shown here is derived from an EMBL/GenBank/DDBJ whole genome shotgun (WGS) entry which is preliminary data.</text>
</comment>
<organism evidence="1 2">
    <name type="scientific">Laodelphax striatellus</name>
    <name type="common">Small brown planthopper</name>
    <name type="synonym">Delphax striatella</name>
    <dbReference type="NCBI Taxonomy" id="195883"/>
    <lineage>
        <taxon>Eukaryota</taxon>
        <taxon>Metazoa</taxon>
        <taxon>Ecdysozoa</taxon>
        <taxon>Arthropoda</taxon>
        <taxon>Hexapoda</taxon>
        <taxon>Insecta</taxon>
        <taxon>Pterygota</taxon>
        <taxon>Neoptera</taxon>
        <taxon>Paraneoptera</taxon>
        <taxon>Hemiptera</taxon>
        <taxon>Auchenorrhyncha</taxon>
        <taxon>Fulgoroidea</taxon>
        <taxon>Delphacidae</taxon>
        <taxon>Criomorphinae</taxon>
        <taxon>Laodelphax</taxon>
    </lineage>
</organism>
<dbReference type="PANTHER" id="PTHR39075:SF1">
    <property type="entry name" value="FI19908P1"/>
    <property type="match status" value="1"/>
</dbReference>
<reference evidence="1 2" key="1">
    <citation type="journal article" date="2017" name="Gigascience">
        <title>Genome sequence of the small brown planthopper, Laodelphax striatellus.</title>
        <authorList>
            <person name="Zhu J."/>
            <person name="Jiang F."/>
            <person name="Wang X."/>
            <person name="Yang P."/>
            <person name="Bao Y."/>
            <person name="Zhao W."/>
            <person name="Wang W."/>
            <person name="Lu H."/>
            <person name="Wang Q."/>
            <person name="Cui N."/>
            <person name="Li J."/>
            <person name="Chen X."/>
            <person name="Luo L."/>
            <person name="Yu J."/>
            <person name="Kang L."/>
            <person name="Cui F."/>
        </authorList>
    </citation>
    <scope>NUCLEOTIDE SEQUENCE [LARGE SCALE GENOMIC DNA]</scope>
    <source>
        <strain evidence="1">Lst14</strain>
    </source>
</reference>
<evidence type="ECO:0000313" key="2">
    <source>
        <dbReference type="Proteomes" id="UP000291343"/>
    </source>
</evidence>